<dbReference type="PANTHER" id="PTHR30035">
    <property type="entry name" value="LIPOPROTEIN VACJ-RELATED"/>
    <property type="match status" value="1"/>
</dbReference>
<evidence type="ECO:0000313" key="6">
    <source>
        <dbReference type="Proteomes" id="UP001196870"/>
    </source>
</evidence>
<feature type="region of interest" description="Disordered" evidence="3">
    <location>
        <begin position="223"/>
        <end position="257"/>
    </location>
</feature>
<feature type="chain" id="PRO_5045717844" evidence="4">
    <location>
        <begin position="21"/>
        <end position="316"/>
    </location>
</feature>
<dbReference type="Proteomes" id="UP001196870">
    <property type="component" value="Unassembled WGS sequence"/>
</dbReference>
<accession>A0ABS5ETS5</accession>
<keyword evidence="5" id="KW-0449">Lipoprotein</keyword>
<feature type="compositionally biased region" description="Low complexity" evidence="3">
    <location>
        <begin position="240"/>
        <end position="252"/>
    </location>
</feature>
<dbReference type="Pfam" id="PF04333">
    <property type="entry name" value="MlaA"/>
    <property type="match status" value="1"/>
</dbReference>
<keyword evidence="2 4" id="KW-0732">Signal</keyword>
<name>A0ABS5ETS5_9PROT</name>
<dbReference type="InterPro" id="IPR007428">
    <property type="entry name" value="MlaA"/>
</dbReference>
<organism evidence="5 6">
    <name type="scientific">Plastoroseomonas hellenica</name>
    <dbReference type="NCBI Taxonomy" id="2687306"/>
    <lineage>
        <taxon>Bacteria</taxon>
        <taxon>Pseudomonadati</taxon>
        <taxon>Pseudomonadota</taxon>
        <taxon>Alphaproteobacteria</taxon>
        <taxon>Acetobacterales</taxon>
        <taxon>Acetobacteraceae</taxon>
        <taxon>Plastoroseomonas</taxon>
    </lineage>
</organism>
<dbReference type="PANTHER" id="PTHR30035:SF3">
    <property type="entry name" value="INTERMEMBRANE PHOSPHOLIPID TRANSPORT SYSTEM LIPOPROTEIN MLAA"/>
    <property type="match status" value="1"/>
</dbReference>
<comment type="similarity">
    <text evidence="1">Belongs to the MlaA family.</text>
</comment>
<protein>
    <submittedName>
        <fullName evidence="5">VacJ family lipoprotein</fullName>
    </submittedName>
</protein>
<keyword evidence="6" id="KW-1185">Reference proteome</keyword>
<gene>
    <name evidence="5" type="ORF">GXW71_04915</name>
</gene>
<comment type="caution">
    <text evidence="5">The sequence shown here is derived from an EMBL/GenBank/DDBJ whole genome shotgun (WGS) entry which is preliminary data.</text>
</comment>
<evidence type="ECO:0000313" key="5">
    <source>
        <dbReference type="EMBL" id="MBR0663694.1"/>
    </source>
</evidence>
<sequence>MPPRYPALLLALTLSLAACAQGPGTTAAPGDPIEPWNRDVLDANMAVDRAVIRPVALGYREAVPDYARTRIRRFVTNMNEPRVLVNNVLQGRMLDAAHTLLRFTFNSLFGLGGLYDVSTDWGLAQRTGDFGQTLHVWGMDSGAYLMWPIAGPSNVRDSVGWVADGFLNPLSWVIPTEYLMARGAVQGLDLREQTIEGLDELQRGSLDFYARLRSVWEQRRNAELRQSTEGGASPGPAPAGGPAAPVGGEPDPVQVLSDPGAADKVIAIQPLALSQPRISAAARRRNSAIRRSGPPCCRTVVNSARRDASSLIVPVR</sequence>
<proteinExistence type="inferred from homology"/>
<dbReference type="PROSITE" id="PS51257">
    <property type="entry name" value="PROKAR_LIPOPROTEIN"/>
    <property type="match status" value="1"/>
</dbReference>
<reference evidence="6" key="1">
    <citation type="journal article" date="2021" name="Syst. Appl. Microbiol.">
        <title>Roseomonas hellenica sp. nov., isolated from roots of wild-growing Alkanna tinctoria.</title>
        <authorList>
            <person name="Rat A."/>
            <person name="Naranjo H.D."/>
            <person name="Lebbe L."/>
            <person name="Cnockaert M."/>
            <person name="Krigas N."/>
            <person name="Grigoriadou K."/>
            <person name="Maloupa E."/>
            <person name="Willems A."/>
        </authorList>
    </citation>
    <scope>NUCLEOTIDE SEQUENCE [LARGE SCALE GENOMIC DNA]</scope>
    <source>
        <strain evidence="6">LMG 31523</strain>
    </source>
</reference>
<feature type="signal peptide" evidence="4">
    <location>
        <begin position="1"/>
        <end position="20"/>
    </location>
</feature>
<evidence type="ECO:0000256" key="1">
    <source>
        <dbReference type="ARBA" id="ARBA00010634"/>
    </source>
</evidence>
<evidence type="ECO:0000256" key="4">
    <source>
        <dbReference type="SAM" id="SignalP"/>
    </source>
</evidence>
<evidence type="ECO:0000256" key="2">
    <source>
        <dbReference type="ARBA" id="ARBA00022729"/>
    </source>
</evidence>
<evidence type="ECO:0000256" key="3">
    <source>
        <dbReference type="SAM" id="MobiDB-lite"/>
    </source>
</evidence>
<dbReference type="EMBL" id="JAAGBB010000004">
    <property type="protein sequence ID" value="MBR0663694.1"/>
    <property type="molecule type" value="Genomic_DNA"/>
</dbReference>
<dbReference type="PRINTS" id="PR01805">
    <property type="entry name" value="VACJLIPOPROT"/>
</dbReference>